<comment type="caution">
    <text evidence="2">The sequence shown here is derived from an EMBL/GenBank/DDBJ whole genome shotgun (WGS) entry which is preliminary data.</text>
</comment>
<dbReference type="PROSITE" id="PS51257">
    <property type="entry name" value="PROKAR_LIPOPROTEIN"/>
    <property type="match status" value="1"/>
</dbReference>
<reference evidence="2 3" key="1">
    <citation type="submission" date="2020-07" db="EMBL/GenBank/DDBJ databases">
        <title>Roseicoccus Jingziensis gen. nov., sp. nov., isolated from coastal seawater.</title>
        <authorList>
            <person name="Feng X."/>
        </authorList>
    </citation>
    <scope>NUCLEOTIDE SEQUENCE [LARGE SCALE GENOMIC DNA]</scope>
    <source>
        <strain evidence="2 3">N1E253</strain>
    </source>
</reference>
<keyword evidence="1" id="KW-0472">Membrane</keyword>
<keyword evidence="3" id="KW-1185">Reference proteome</keyword>
<name>A0A851GL50_9BACT</name>
<dbReference type="RefSeq" id="WP_178935280.1">
    <property type="nucleotide sequence ID" value="NZ_JACBAZ010000039.1"/>
</dbReference>
<keyword evidence="1" id="KW-0812">Transmembrane</keyword>
<evidence type="ECO:0000256" key="1">
    <source>
        <dbReference type="SAM" id="Phobius"/>
    </source>
</evidence>
<dbReference type="Proteomes" id="UP000557872">
    <property type="component" value="Unassembled WGS sequence"/>
</dbReference>
<protein>
    <submittedName>
        <fullName evidence="2">Uncharacterized protein</fullName>
    </submittedName>
</protein>
<feature type="transmembrane region" description="Helical" evidence="1">
    <location>
        <begin position="7"/>
        <end position="27"/>
    </location>
</feature>
<feature type="transmembrane region" description="Helical" evidence="1">
    <location>
        <begin position="76"/>
        <end position="98"/>
    </location>
</feature>
<evidence type="ECO:0000313" key="3">
    <source>
        <dbReference type="Proteomes" id="UP000557872"/>
    </source>
</evidence>
<keyword evidence="1" id="KW-1133">Transmembrane helix</keyword>
<gene>
    <name evidence="2" type="ORF">HW115_19390</name>
</gene>
<proteinExistence type="predicted"/>
<sequence>MKIISSIIAILSFIAGIACIFTIPKYAELYADSGVAIPKLIVVMINTSGWIPGGIFLLLSVLLVTLIFLKAPKISAVLSVISLLLLIGAAVIIPTLLLKPLSQIIEEVEHEQRDNKKAEQVVAPDGE</sequence>
<dbReference type="AlphaFoldDB" id="A0A851GL50"/>
<accession>A0A851GL50</accession>
<evidence type="ECO:0000313" key="2">
    <source>
        <dbReference type="EMBL" id="NWK57792.1"/>
    </source>
</evidence>
<organism evidence="2 3">
    <name type="scientific">Oceaniferula marina</name>
    <dbReference type="NCBI Taxonomy" id="2748318"/>
    <lineage>
        <taxon>Bacteria</taxon>
        <taxon>Pseudomonadati</taxon>
        <taxon>Verrucomicrobiota</taxon>
        <taxon>Verrucomicrobiia</taxon>
        <taxon>Verrucomicrobiales</taxon>
        <taxon>Verrucomicrobiaceae</taxon>
        <taxon>Oceaniferula</taxon>
    </lineage>
</organism>
<feature type="transmembrane region" description="Helical" evidence="1">
    <location>
        <begin position="47"/>
        <end position="69"/>
    </location>
</feature>
<dbReference type="EMBL" id="JACBAZ010000039">
    <property type="protein sequence ID" value="NWK57792.1"/>
    <property type="molecule type" value="Genomic_DNA"/>
</dbReference>